<evidence type="ECO:0000256" key="1">
    <source>
        <dbReference type="ARBA" id="ARBA00022529"/>
    </source>
</evidence>
<keyword evidence="1 3" id="KW-0929">Antimicrobial</keyword>
<dbReference type="GO" id="GO:0009253">
    <property type="term" value="P:peptidoglycan catabolic process"/>
    <property type="evidence" value="ECO:0007669"/>
    <property type="project" value="InterPro"/>
</dbReference>
<dbReference type="GO" id="GO:0016998">
    <property type="term" value="P:cell wall macromolecule catabolic process"/>
    <property type="evidence" value="ECO:0007669"/>
    <property type="project" value="InterPro"/>
</dbReference>
<dbReference type="InterPro" id="IPR023347">
    <property type="entry name" value="Lysozyme_dom_sf"/>
</dbReference>
<organism evidence="4 5">
    <name type="scientific">Candidatus Liberibacter ctenarytainae</name>
    <dbReference type="NCBI Taxonomy" id="2020335"/>
    <lineage>
        <taxon>Bacteria</taxon>
        <taxon>Pseudomonadati</taxon>
        <taxon>Pseudomonadota</taxon>
        <taxon>Alphaproteobacteria</taxon>
        <taxon>Hyphomicrobiales</taxon>
        <taxon>Rhizobiaceae</taxon>
        <taxon>Liberibacter</taxon>
    </lineage>
</organism>
<dbReference type="AlphaFoldDB" id="A0A937DLE0"/>
<dbReference type="EC" id="3.2.1.17" evidence="3"/>
<evidence type="ECO:0000256" key="2">
    <source>
        <dbReference type="ARBA" id="ARBA00022638"/>
    </source>
</evidence>
<dbReference type="GO" id="GO:0031640">
    <property type="term" value="P:killing of cells of another organism"/>
    <property type="evidence" value="ECO:0007669"/>
    <property type="project" value="UniProtKB-KW"/>
</dbReference>
<evidence type="ECO:0000313" key="5">
    <source>
        <dbReference type="Proteomes" id="UP000736856"/>
    </source>
</evidence>
<keyword evidence="2 3" id="KW-0081">Bacteriolytic enzyme</keyword>
<name>A0A937DLE0_9HYPH</name>
<proteinExistence type="inferred from homology"/>
<protein>
    <recommendedName>
        <fullName evidence="3">Lysozyme</fullName>
        <ecNumber evidence="3">3.2.1.17</ecNumber>
    </recommendedName>
</protein>
<dbReference type="EMBL" id="SEOL01000006">
    <property type="protein sequence ID" value="MBL0849133.1"/>
    <property type="molecule type" value="Genomic_DNA"/>
</dbReference>
<reference evidence="4" key="1">
    <citation type="submission" date="2019-02" db="EMBL/GenBank/DDBJ databases">
        <title>A novel Candidatus Liberibacter species associated with the New Zealand native fuchsia psyllid, Ctenarytaina fuchsiae.</title>
        <authorList>
            <person name="Thompson S.M."/>
            <person name="Jorgensen N."/>
            <person name="David C."/>
            <person name="Bulman S.R."/>
            <person name="Smith G.R."/>
        </authorList>
    </citation>
    <scope>NUCLEOTIDE SEQUENCE</scope>
    <source>
        <strain evidence="4">Oxford</strain>
    </source>
</reference>
<comment type="catalytic activity">
    <reaction evidence="3">
        <text>Hydrolysis of (1-&gt;4)-beta-linkages between N-acetylmuramic acid and N-acetyl-D-glucosamine residues in a peptidoglycan and between N-acetyl-D-glucosamine residues in chitodextrins.</text>
        <dbReference type="EC" id="3.2.1.17"/>
    </reaction>
</comment>
<dbReference type="InterPro" id="IPR023346">
    <property type="entry name" value="Lysozyme-like_dom_sf"/>
</dbReference>
<keyword evidence="3" id="KW-0326">Glycosidase</keyword>
<evidence type="ECO:0000313" key="4">
    <source>
        <dbReference type="EMBL" id="MBL0849133.1"/>
    </source>
</evidence>
<gene>
    <name evidence="4" type="ORF">EU981_03520</name>
</gene>
<dbReference type="InterPro" id="IPR002196">
    <property type="entry name" value="Glyco_hydro_24"/>
</dbReference>
<dbReference type="Pfam" id="PF00959">
    <property type="entry name" value="Phage_lysozyme"/>
    <property type="match status" value="1"/>
</dbReference>
<dbReference type="Gene3D" id="1.10.530.40">
    <property type="match status" value="1"/>
</dbReference>
<dbReference type="Proteomes" id="UP000736856">
    <property type="component" value="Unassembled WGS sequence"/>
</dbReference>
<evidence type="ECO:0000256" key="3">
    <source>
        <dbReference type="RuleBase" id="RU003788"/>
    </source>
</evidence>
<comment type="caution">
    <text evidence="4">The sequence shown here is derived from an EMBL/GenBank/DDBJ whole genome shotgun (WGS) entry which is preliminary data.</text>
</comment>
<keyword evidence="3" id="KW-0378">Hydrolase</keyword>
<comment type="similarity">
    <text evidence="3">Belongs to the glycosyl hydrolase 24 family.</text>
</comment>
<sequence length="78" mass="8897">MHILWTSQCSFTSRCQVFKVSPILASSGDNRLSAVGDFVFNCGINRDKYSTFKRRIDEEDWSNAAIECNRWVFAGGKK</sequence>
<accession>A0A937DLE0</accession>
<dbReference type="GO" id="GO:0003796">
    <property type="term" value="F:lysozyme activity"/>
    <property type="evidence" value="ECO:0007669"/>
    <property type="project" value="UniProtKB-EC"/>
</dbReference>
<dbReference type="GO" id="GO:0042742">
    <property type="term" value="P:defense response to bacterium"/>
    <property type="evidence" value="ECO:0007669"/>
    <property type="project" value="UniProtKB-KW"/>
</dbReference>
<dbReference type="SUPFAM" id="SSF53955">
    <property type="entry name" value="Lysozyme-like"/>
    <property type="match status" value="1"/>
</dbReference>